<gene>
    <name evidence="2" type="ORF">SPIL2461_LOCUS18089</name>
</gene>
<feature type="non-terminal residue" evidence="2">
    <location>
        <position position="1"/>
    </location>
</feature>
<dbReference type="AlphaFoldDB" id="A0A812WAY6"/>
<feature type="transmembrane region" description="Helical" evidence="1">
    <location>
        <begin position="34"/>
        <end position="55"/>
    </location>
</feature>
<keyword evidence="1" id="KW-0812">Transmembrane</keyword>
<keyword evidence="3" id="KW-1185">Reference proteome</keyword>
<dbReference type="OrthoDB" id="429851at2759"/>
<dbReference type="EMBL" id="CAJNIZ010043582">
    <property type="protein sequence ID" value="CAE7663542.1"/>
    <property type="molecule type" value="Genomic_DNA"/>
</dbReference>
<accession>A0A812WAY6</accession>
<evidence type="ECO:0000313" key="2">
    <source>
        <dbReference type="EMBL" id="CAE7663542.1"/>
    </source>
</evidence>
<keyword evidence="1" id="KW-0472">Membrane</keyword>
<sequence length="78" mass="8376">DEADIFGALFADVMLSIGGLVLVFLLICLHTQSLLLSCVGALLVLECIPLGYVFFKQFSNLPKISIVNCVSTFVIIGV</sequence>
<dbReference type="Proteomes" id="UP000649617">
    <property type="component" value="Unassembled WGS sequence"/>
</dbReference>
<proteinExistence type="predicted"/>
<comment type="caution">
    <text evidence="2">The sequence shown here is derived from an EMBL/GenBank/DDBJ whole genome shotgun (WGS) entry which is preliminary data.</text>
</comment>
<name>A0A812WAY6_SYMPI</name>
<reference evidence="2" key="1">
    <citation type="submission" date="2021-02" db="EMBL/GenBank/DDBJ databases">
        <authorList>
            <person name="Dougan E. K."/>
            <person name="Rhodes N."/>
            <person name="Thang M."/>
            <person name="Chan C."/>
        </authorList>
    </citation>
    <scope>NUCLEOTIDE SEQUENCE</scope>
</reference>
<evidence type="ECO:0000313" key="3">
    <source>
        <dbReference type="Proteomes" id="UP000649617"/>
    </source>
</evidence>
<protein>
    <submittedName>
        <fullName evidence="2">Uncharacterized protein</fullName>
    </submittedName>
</protein>
<evidence type="ECO:0000256" key="1">
    <source>
        <dbReference type="SAM" id="Phobius"/>
    </source>
</evidence>
<organism evidence="2 3">
    <name type="scientific">Symbiodinium pilosum</name>
    <name type="common">Dinoflagellate</name>
    <dbReference type="NCBI Taxonomy" id="2952"/>
    <lineage>
        <taxon>Eukaryota</taxon>
        <taxon>Sar</taxon>
        <taxon>Alveolata</taxon>
        <taxon>Dinophyceae</taxon>
        <taxon>Suessiales</taxon>
        <taxon>Symbiodiniaceae</taxon>
        <taxon>Symbiodinium</taxon>
    </lineage>
</organism>
<keyword evidence="1" id="KW-1133">Transmembrane helix</keyword>
<feature type="non-terminal residue" evidence="2">
    <location>
        <position position="78"/>
    </location>
</feature>
<feature type="transmembrane region" description="Helical" evidence="1">
    <location>
        <begin position="6"/>
        <end position="27"/>
    </location>
</feature>